<dbReference type="Pfam" id="PF13416">
    <property type="entry name" value="SBP_bac_8"/>
    <property type="match status" value="1"/>
</dbReference>
<evidence type="ECO:0000313" key="4">
    <source>
        <dbReference type="EMBL" id="GAG53770.1"/>
    </source>
</evidence>
<accession>X0YD25</accession>
<evidence type="ECO:0000256" key="3">
    <source>
        <dbReference type="ARBA" id="ARBA00022729"/>
    </source>
</evidence>
<dbReference type="GO" id="GO:0055052">
    <property type="term" value="C:ATP-binding cassette (ABC) transporter complex, substrate-binding subunit-containing"/>
    <property type="evidence" value="ECO:0007669"/>
    <property type="project" value="TreeGrafter"/>
</dbReference>
<dbReference type="PANTHER" id="PTHR30061">
    <property type="entry name" value="MALTOSE-BINDING PERIPLASMIC PROTEIN"/>
    <property type="match status" value="1"/>
</dbReference>
<protein>
    <submittedName>
        <fullName evidence="4">Uncharacterized protein</fullName>
    </submittedName>
</protein>
<sequence>TQEVSPDYVKMWESDAKTALSAYVIDNFYGPGKYKDQRDKFLLQAKTGIPDVIEGLLEDTAVYVSNDIIEPLDSYFSEWADSSQFVESTLEPLRINGKLYGIPYNTNARALIYRKDILEK</sequence>
<comment type="caution">
    <text evidence="4">The sequence shown here is derived from an EMBL/GenBank/DDBJ whole genome shotgun (WGS) entry which is preliminary data.</text>
</comment>
<dbReference type="GO" id="GO:0042956">
    <property type="term" value="P:maltodextrin transmembrane transport"/>
    <property type="evidence" value="ECO:0007669"/>
    <property type="project" value="TreeGrafter"/>
</dbReference>
<dbReference type="SUPFAM" id="SSF53850">
    <property type="entry name" value="Periplasmic binding protein-like II"/>
    <property type="match status" value="1"/>
</dbReference>
<evidence type="ECO:0000256" key="1">
    <source>
        <dbReference type="ARBA" id="ARBA00008520"/>
    </source>
</evidence>
<keyword evidence="2" id="KW-0813">Transport</keyword>
<dbReference type="AlphaFoldDB" id="X0YD25"/>
<dbReference type="Gene3D" id="3.40.190.10">
    <property type="entry name" value="Periplasmic binding protein-like II"/>
    <property type="match status" value="2"/>
</dbReference>
<reference evidence="4" key="1">
    <citation type="journal article" date="2014" name="Front. Microbiol.">
        <title>High frequency of phylogenetically diverse reductive dehalogenase-homologous genes in deep subseafloor sedimentary metagenomes.</title>
        <authorList>
            <person name="Kawai M."/>
            <person name="Futagami T."/>
            <person name="Toyoda A."/>
            <person name="Takaki Y."/>
            <person name="Nishi S."/>
            <person name="Hori S."/>
            <person name="Arai W."/>
            <person name="Tsubouchi T."/>
            <person name="Morono Y."/>
            <person name="Uchiyama I."/>
            <person name="Ito T."/>
            <person name="Fujiyama A."/>
            <person name="Inagaki F."/>
            <person name="Takami H."/>
        </authorList>
    </citation>
    <scope>NUCLEOTIDE SEQUENCE</scope>
    <source>
        <strain evidence="4">Expedition CK06-06</strain>
    </source>
</reference>
<dbReference type="EMBL" id="BART01007040">
    <property type="protein sequence ID" value="GAG53770.1"/>
    <property type="molecule type" value="Genomic_DNA"/>
</dbReference>
<name>X0YD25_9ZZZZ</name>
<dbReference type="GO" id="GO:1901982">
    <property type="term" value="F:maltose binding"/>
    <property type="evidence" value="ECO:0007669"/>
    <property type="project" value="TreeGrafter"/>
</dbReference>
<dbReference type="PANTHER" id="PTHR30061:SF50">
    <property type="entry name" value="MALTOSE_MALTODEXTRIN-BINDING PERIPLASMIC PROTEIN"/>
    <property type="match status" value="1"/>
</dbReference>
<keyword evidence="3" id="KW-0732">Signal</keyword>
<feature type="non-terminal residue" evidence="4">
    <location>
        <position position="1"/>
    </location>
</feature>
<gene>
    <name evidence="4" type="ORF">S01H4_16074</name>
</gene>
<comment type="similarity">
    <text evidence="1">Belongs to the bacterial solute-binding protein 1 family.</text>
</comment>
<proteinExistence type="inferred from homology"/>
<organism evidence="4">
    <name type="scientific">marine sediment metagenome</name>
    <dbReference type="NCBI Taxonomy" id="412755"/>
    <lineage>
        <taxon>unclassified sequences</taxon>
        <taxon>metagenomes</taxon>
        <taxon>ecological metagenomes</taxon>
    </lineage>
</organism>
<dbReference type="InterPro" id="IPR006059">
    <property type="entry name" value="SBP"/>
</dbReference>
<evidence type="ECO:0000256" key="2">
    <source>
        <dbReference type="ARBA" id="ARBA00022448"/>
    </source>
</evidence>
<dbReference type="GO" id="GO:0015768">
    <property type="term" value="P:maltose transport"/>
    <property type="evidence" value="ECO:0007669"/>
    <property type="project" value="TreeGrafter"/>
</dbReference>